<dbReference type="Pfam" id="PF00072">
    <property type="entry name" value="Response_reg"/>
    <property type="match status" value="1"/>
</dbReference>
<dbReference type="SUPFAM" id="SSF52540">
    <property type="entry name" value="P-loop containing nucleoside triphosphate hydrolases"/>
    <property type="match status" value="1"/>
</dbReference>
<dbReference type="GO" id="GO:0006355">
    <property type="term" value="P:regulation of DNA-templated transcription"/>
    <property type="evidence" value="ECO:0007669"/>
    <property type="project" value="InterPro"/>
</dbReference>
<dbReference type="PROSITE" id="PS50110">
    <property type="entry name" value="RESPONSE_REGULATORY"/>
    <property type="match status" value="1"/>
</dbReference>
<evidence type="ECO:0000313" key="12">
    <source>
        <dbReference type="Proteomes" id="UP000290287"/>
    </source>
</evidence>
<dbReference type="FunFam" id="3.40.50.2300:FF:000018">
    <property type="entry name" value="DNA-binding transcriptional regulator NtrC"/>
    <property type="match status" value="1"/>
</dbReference>
<dbReference type="PANTHER" id="PTHR32071:SF57">
    <property type="entry name" value="C4-DICARBOXYLATE TRANSPORT TRANSCRIPTIONAL REGULATORY PROTEIN DCTD"/>
    <property type="match status" value="1"/>
</dbReference>
<evidence type="ECO:0000259" key="10">
    <source>
        <dbReference type="PROSITE" id="PS50110"/>
    </source>
</evidence>
<evidence type="ECO:0000259" key="9">
    <source>
        <dbReference type="PROSITE" id="PS50045"/>
    </source>
</evidence>
<keyword evidence="7" id="KW-0804">Transcription</keyword>
<dbReference type="PROSITE" id="PS00688">
    <property type="entry name" value="SIGMA54_INTERACT_3"/>
    <property type="match status" value="1"/>
</dbReference>
<dbReference type="OrthoDB" id="9804019at2"/>
<dbReference type="SMART" id="SM00382">
    <property type="entry name" value="AAA"/>
    <property type="match status" value="1"/>
</dbReference>
<keyword evidence="12" id="KW-1185">Reference proteome</keyword>
<dbReference type="InterPro" id="IPR002197">
    <property type="entry name" value="HTH_Fis"/>
</dbReference>
<dbReference type="GO" id="GO:0000160">
    <property type="term" value="P:phosphorelay signal transduction system"/>
    <property type="evidence" value="ECO:0007669"/>
    <property type="project" value="UniProtKB-KW"/>
</dbReference>
<evidence type="ECO:0000313" key="11">
    <source>
        <dbReference type="EMBL" id="RXJ74504.1"/>
    </source>
</evidence>
<feature type="domain" description="Sigma-54 factor interaction" evidence="9">
    <location>
        <begin position="146"/>
        <end position="367"/>
    </location>
</feature>
<dbReference type="InterPro" id="IPR002078">
    <property type="entry name" value="Sigma_54_int"/>
</dbReference>
<evidence type="ECO:0000256" key="2">
    <source>
        <dbReference type="ARBA" id="ARBA00022741"/>
    </source>
</evidence>
<keyword evidence="6" id="KW-0238">DNA-binding</keyword>
<dbReference type="AlphaFoldDB" id="A0A4Q0YW75"/>
<keyword evidence="1 8" id="KW-0597">Phosphoprotein</keyword>
<dbReference type="Gene3D" id="1.10.8.60">
    <property type="match status" value="1"/>
</dbReference>
<name>A0A4Q0YW75_9GAMM</name>
<dbReference type="Pfam" id="PF02954">
    <property type="entry name" value="HTH_8"/>
    <property type="match status" value="1"/>
</dbReference>
<dbReference type="SUPFAM" id="SSF46689">
    <property type="entry name" value="Homeodomain-like"/>
    <property type="match status" value="1"/>
</dbReference>
<evidence type="ECO:0000256" key="4">
    <source>
        <dbReference type="ARBA" id="ARBA00023012"/>
    </source>
</evidence>
<dbReference type="PROSITE" id="PS00676">
    <property type="entry name" value="SIGMA54_INTERACT_2"/>
    <property type="match status" value="1"/>
</dbReference>
<feature type="modified residue" description="4-aspartylphosphate" evidence="8">
    <location>
        <position position="55"/>
    </location>
</feature>
<dbReference type="InterPro" id="IPR003593">
    <property type="entry name" value="AAA+_ATPase"/>
</dbReference>
<dbReference type="SUPFAM" id="SSF52172">
    <property type="entry name" value="CheY-like"/>
    <property type="match status" value="1"/>
</dbReference>
<gene>
    <name evidence="11" type="ORF">CS022_02695</name>
</gene>
<feature type="domain" description="Response regulatory" evidence="10">
    <location>
        <begin position="6"/>
        <end position="120"/>
    </location>
</feature>
<keyword evidence="2" id="KW-0547">Nucleotide-binding</keyword>
<protein>
    <submittedName>
        <fullName evidence="11">Uncharacterized protein</fullName>
    </submittedName>
</protein>
<dbReference type="InterPro" id="IPR001789">
    <property type="entry name" value="Sig_transdc_resp-reg_receiver"/>
</dbReference>
<dbReference type="Pfam" id="PF00158">
    <property type="entry name" value="Sigma54_activat"/>
    <property type="match status" value="1"/>
</dbReference>
<sequence>MDAQGQVLLIEDDDIVRQATAQWLELAGFSVISCSTGYAAKDALTAAFPGVVVSDVKLPDTDGVSLIKELQNIIPQLPVILITGHGDIDMAVRALRLGAFDFLEKPFEPTRLTEAVNSALAFRKNTDDHEERLAYLTQLHGLESVLVGQSDAMVTIRNEVLKLAEMDTNVIIYGETGCGKELVAESLHKHSHRAKAEFVPLNCAAIPENLFESELFGHEAGAFTGATKRRIGKLEFADKGSVFLDEIESVPLNMQVKLLRAIQEQLIERVGSNESKPINIRCIAAAKEDLKLHSGFRQDLYYRLNVSHIVIPPLRERTEDIPLLFAHFIGELNVMRELSLNDRDALIGYNWPGNVRELRNVATRFALDESVSVGEILASGPDAPKANSKTMLPLSIQMQNAERQILQDALKRHKGHIQAVMEELDLPRRTINQKMQKHGLNRSDFTSPSN</sequence>
<keyword evidence="5" id="KW-0805">Transcription regulation</keyword>
<dbReference type="Gene3D" id="1.10.10.60">
    <property type="entry name" value="Homeodomain-like"/>
    <property type="match status" value="1"/>
</dbReference>
<dbReference type="Gene3D" id="3.40.50.300">
    <property type="entry name" value="P-loop containing nucleotide triphosphate hydrolases"/>
    <property type="match status" value="1"/>
</dbReference>
<dbReference type="Proteomes" id="UP000290287">
    <property type="component" value="Unassembled WGS sequence"/>
</dbReference>
<dbReference type="SMART" id="SM00448">
    <property type="entry name" value="REC"/>
    <property type="match status" value="1"/>
</dbReference>
<proteinExistence type="predicted"/>
<dbReference type="CDD" id="cd00009">
    <property type="entry name" value="AAA"/>
    <property type="match status" value="1"/>
</dbReference>
<keyword evidence="4" id="KW-0902">Two-component regulatory system</keyword>
<evidence type="ECO:0000256" key="1">
    <source>
        <dbReference type="ARBA" id="ARBA00022553"/>
    </source>
</evidence>
<evidence type="ECO:0000256" key="8">
    <source>
        <dbReference type="PROSITE-ProRule" id="PRU00169"/>
    </source>
</evidence>
<dbReference type="InterPro" id="IPR027417">
    <property type="entry name" value="P-loop_NTPase"/>
</dbReference>
<dbReference type="GO" id="GO:0005524">
    <property type="term" value="F:ATP binding"/>
    <property type="evidence" value="ECO:0007669"/>
    <property type="project" value="UniProtKB-KW"/>
</dbReference>
<reference evidence="11 12" key="1">
    <citation type="submission" date="2017-10" db="EMBL/GenBank/DDBJ databases">
        <title>Nyctiphanis sp. nov., isolated from the stomach of the euphausiid Nyctiphanes simplex (Hansen, 1911) in the Gulf of California.</title>
        <authorList>
            <person name="Gomez-Gil B."/>
            <person name="Aguilar-Mendez M."/>
            <person name="Lopez-Cortes A."/>
            <person name="Gomez-Gutierrez J."/>
            <person name="Roque A."/>
            <person name="Lang E."/>
            <person name="Gonzalez-Castillo A."/>
        </authorList>
    </citation>
    <scope>NUCLEOTIDE SEQUENCE [LARGE SCALE GENOMIC DNA]</scope>
    <source>
        <strain evidence="11 12">CAIM 600</strain>
    </source>
</reference>
<dbReference type="RefSeq" id="WP_129120974.1">
    <property type="nucleotide sequence ID" value="NZ_PEIB01000002.1"/>
</dbReference>
<comment type="caution">
    <text evidence="11">The sequence shown here is derived from an EMBL/GenBank/DDBJ whole genome shotgun (WGS) entry which is preliminary data.</text>
</comment>
<evidence type="ECO:0000256" key="3">
    <source>
        <dbReference type="ARBA" id="ARBA00022840"/>
    </source>
</evidence>
<dbReference type="Gene3D" id="3.40.50.2300">
    <property type="match status" value="1"/>
</dbReference>
<evidence type="ECO:0000256" key="7">
    <source>
        <dbReference type="ARBA" id="ARBA00023163"/>
    </source>
</evidence>
<dbReference type="InterPro" id="IPR009057">
    <property type="entry name" value="Homeodomain-like_sf"/>
</dbReference>
<keyword evidence="3" id="KW-0067">ATP-binding</keyword>
<evidence type="ECO:0000256" key="5">
    <source>
        <dbReference type="ARBA" id="ARBA00023015"/>
    </source>
</evidence>
<dbReference type="InterPro" id="IPR025944">
    <property type="entry name" value="Sigma_54_int_dom_CS"/>
</dbReference>
<dbReference type="Pfam" id="PF25601">
    <property type="entry name" value="AAA_lid_14"/>
    <property type="match status" value="1"/>
</dbReference>
<dbReference type="InterPro" id="IPR025943">
    <property type="entry name" value="Sigma_54_int_dom_ATP-bd_2"/>
</dbReference>
<evidence type="ECO:0000256" key="6">
    <source>
        <dbReference type="ARBA" id="ARBA00023125"/>
    </source>
</evidence>
<accession>A0A4Q0YW75</accession>
<dbReference type="EMBL" id="PEIB01000002">
    <property type="protein sequence ID" value="RXJ74504.1"/>
    <property type="molecule type" value="Genomic_DNA"/>
</dbReference>
<organism evidence="11 12">
    <name type="scientific">Veronia nyctiphanis</name>
    <dbReference type="NCBI Taxonomy" id="1278244"/>
    <lineage>
        <taxon>Bacteria</taxon>
        <taxon>Pseudomonadati</taxon>
        <taxon>Pseudomonadota</taxon>
        <taxon>Gammaproteobacteria</taxon>
        <taxon>Vibrionales</taxon>
        <taxon>Vibrionaceae</taxon>
        <taxon>Veronia</taxon>
    </lineage>
</organism>
<dbReference type="InterPro" id="IPR011006">
    <property type="entry name" value="CheY-like_superfamily"/>
</dbReference>
<dbReference type="FunFam" id="3.40.50.300:FF:000006">
    <property type="entry name" value="DNA-binding transcriptional regulator NtrC"/>
    <property type="match status" value="1"/>
</dbReference>
<dbReference type="InterPro" id="IPR058031">
    <property type="entry name" value="AAA_lid_NorR"/>
</dbReference>
<dbReference type="GO" id="GO:0043565">
    <property type="term" value="F:sequence-specific DNA binding"/>
    <property type="evidence" value="ECO:0007669"/>
    <property type="project" value="InterPro"/>
</dbReference>
<dbReference type="PANTHER" id="PTHR32071">
    <property type="entry name" value="TRANSCRIPTIONAL REGULATORY PROTEIN"/>
    <property type="match status" value="1"/>
</dbReference>
<dbReference type="PROSITE" id="PS50045">
    <property type="entry name" value="SIGMA54_INTERACT_4"/>
    <property type="match status" value="1"/>
</dbReference>